<comment type="caution">
    <text evidence="7">The sequence shown here is derived from an EMBL/GenBank/DDBJ whole genome shotgun (WGS) entry which is preliminary data.</text>
</comment>
<dbReference type="Proteomes" id="UP000004416">
    <property type="component" value="Unassembled WGS sequence"/>
</dbReference>
<protein>
    <submittedName>
        <fullName evidence="7">Putative ferredoxin-type protein NapF</fullName>
    </submittedName>
</protein>
<sequence>MNLKKEQDKVNHSLNSSRRAFIKCTGGALAVLLLGVGGTVEFKNHEDILRPPGGQDEAGFAAKCLKCDRCRSICPTSVIGLANLSDSIRKARTPIMNFHLGYCTFCNKCVEVCPTQALQPFDMATVRIGLAAVKKEICIAWQSGGCTVCAEACEYHAITLDEQKRPSVSPEKCNGCGICENVCPALVLKSYIGGNVRGIVVMPISQKGGDGYDPGT</sequence>
<dbReference type="PROSITE" id="PS51379">
    <property type="entry name" value="4FE4S_FER_2"/>
    <property type="match status" value="3"/>
</dbReference>
<feature type="domain" description="4Fe-4S ferredoxin-type" evidence="6">
    <location>
        <begin position="92"/>
        <end position="123"/>
    </location>
</feature>
<organism evidence="7 8">
    <name type="scientific">Desulfitobacterium hafniense DP7</name>
    <dbReference type="NCBI Taxonomy" id="537010"/>
    <lineage>
        <taxon>Bacteria</taxon>
        <taxon>Bacillati</taxon>
        <taxon>Bacillota</taxon>
        <taxon>Clostridia</taxon>
        <taxon>Eubacteriales</taxon>
        <taxon>Desulfitobacteriaceae</taxon>
        <taxon>Desulfitobacterium</taxon>
    </lineage>
</organism>
<keyword evidence="3" id="KW-0408">Iron</keyword>
<keyword evidence="5" id="KW-0812">Transmembrane</keyword>
<feature type="domain" description="4Fe-4S ferredoxin-type" evidence="6">
    <location>
        <begin position="164"/>
        <end position="194"/>
    </location>
</feature>
<dbReference type="EMBL" id="AFZX01000043">
    <property type="protein sequence ID" value="EHL07385.1"/>
    <property type="molecule type" value="Genomic_DNA"/>
</dbReference>
<dbReference type="PANTHER" id="PTHR43687">
    <property type="entry name" value="ADENYLYLSULFATE REDUCTASE, BETA SUBUNIT"/>
    <property type="match status" value="1"/>
</dbReference>
<dbReference type="Gene3D" id="3.30.70.20">
    <property type="match status" value="2"/>
</dbReference>
<evidence type="ECO:0000256" key="4">
    <source>
        <dbReference type="ARBA" id="ARBA00023014"/>
    </source>
</evidence>
<dbReference type="InterPro" id="IPR017900">
    <property type="entry name" value="4Fe4S_Fe_S_CS"/>
</dbReference>
<dbReference type="SUPFAM" id="SSF54862">
    <property type="entry name" value="4Fe-4S ferredoxins"/>
    <property type="match status" value="1"/>
</dbReference>
<dbReference type="InterPro" id="IPR017896">
    <property type="entry name" value="4Fe4S_Fe-S-bd"/>
</dbReference>
<dbReference type="InterPro" id="IPR050572">
    <property type="entry name" value="Fe-S_Ferredoxin"/>
</dbReference>
<dbReference type="GO" id="GO:0051539">
    <property type="term" value="F:4 iron, 4 sulfur cluster binding"/>
    <property type="evidence" value="ECO:0007669"/>
    <property type="project" value="UniProtKB-KW"/>
</dbReference>
<evidence type="ECO:0000256" key="1">
    <source>
        <dbReference type="ARBA" id="ARBA00022485"/>
    </source>
</evidence>
<accession>G9XLV9</accession>
<dbReference type="PROSITE" id="PS00198">
    <property type="entry name" value="4FE4S_FER_1"/>
    <property type="match status" value="1"/>
</dbReference>
<dbReference type="HOGENOM" id="CLU_077329_0_1_9"/>
<evidence type="ECO:0000313" key="8">
    <source>
        <dbReference type="Proteomes" id="UP000004416"/>
    </source>
</evidence>
<keyword evidence="2" id="KW-0479">Metal-binding</keyword>
<dbReference type="CDD" id="cd16373">
    <property type="entry name" value="DMSOR_beta_like"/>
    <property type="match status" value="1"/>
</dbReference>
<dbReference type="PANTHER" id="PTHR43687:SF1">
    <property type="entry name" value="FERREDOXIN III"/>
    <property type="match status" value="1"/>
</dbReference>
<evidence type="ECO:0000259" key="6">
    <source>
        <dbReference type="PROSITE" id="PS51379"/>
    </source>
</evidence>
<dbReference type="PATRIC" id="fig|537010.4.peg.1819"/>
<reference evidence="7 8" key="1">
    <citation type="submission" date="2011-08" db="EMBL/GenBank/DDBJ databases">
        <authorList>
            <person name="Weinstock G."/>
            <person name="Sodergren E."/>
            <person name="Clifton S."/>
            <person name="Fulton L."/>
            <person name="Fulton B."/>
            <person name="Courtney L."/>
            <person name="Fronick C."/>
            <person name="Harrison M."/>
            <person name="Strong C."/>
            <person name="Farmer C."/>
            <person name="Delahaunty K."/>
            <person name="Markovic C."/>
            <person name="Hall O."/>
            <person name="Minx P."/>
            <person name="Tomlinson C."/>
            <person name="Mitreva M."/>
            <person name="Hou S."/>
            <person name="Chen J."/>
            <person name="Wollam A."/>
            <person name="Pepin K.H."/>
            <person name="Johnson M."/>
            <person name="Bhonagiri V."/>
            <person name="Zhang X."/>
            <person name="Suruliraj S."/>
            <person name="Warren W."/>
            <person name="Chinwalla A."/>
            <person name="Mardis E.R."/>
            <person name="Wilson R.K."/>
        </authorList>
    </citation>
    <scope>NUCLEOTIDE SEQUENCE [LARGE SCALE GENOMIC DNA]</scope>
    <source>
        <strain evidence="7 8">DP7</strain>
    </source>
</reference>
<keyword evidence="1" id="KW-0004">4Fe-4S</keyword>
<dbReference type="Pfam" id="PF12838">
    <property type="entry name" value="Fer4_7"/>
    <property type="match status" value="2"/>
</dbReference>
<dbReference type="RefSeq" id="WP_005811362.1">
    <property type="nucleotide sequence ID" value="NZ_JH414462.1"/>
</dbReference>
<feature type="domain" description="4Fe-4S ferredoxin-type" evidence="6">
    <location>
        <begin position="54"/>
        <end position="84"/>
    </location>
</feature>
<feature type="transmembrane region" description="Helical" evidence="5">
    <location>
        <begin position="20"/>
        <end position="40"/>
    </location>
</feature>
<evidence type="ECO:0000313" key="7">
    <source>
        <dbReference type="EMBL" id="EHL07385.1"/>
    </source>
</evidence>
<dbReference type="GO" id="GO:0046872">
    <property type="term" value="F:metal ion binding"/>
    <property type="evidence" value="ECO:0007669"/>
    <property type="project" value="UniProtKB-KW"/>
</dbReference>
<dbReference type="AlphaFoldDB" id="G9XLV9"/>
<keyword evidence="5" id="KW-0472">Membrane</keyword>
<evidence type="ECO:0000256" key="5">
    <source>
        <dbReference type="SAM" id="Phobius"/>
    </source>
</evidence>
<proteinExistence type="predicted"/>
<keyword evidence="4" id="KW-0411">Iron-sulfur</keyword>
<evidence type="ECO:0000256" key="2">
    <source>
        <dbReference type="ARBA" id="ARBA00022723"/>
    </source>
</evidence>
<gene>
    <name evidence="7" type="ORF">HMPREF0322_01945</name>
</gene>
<evidence type="ECO:0000256" key="3">
    <source>
        <dbReference type="ARBA" id="ARBA00023004"/>
    </source>
</evidence>
<keyword evidence="5" id="KW-1133">Transmembrane helix</keyword>
<name>G9XLV9_DESHA</name>